<feature type="region of interest" description="C-terminal hotdog fold" evidence="7">
    <location>
        <begin position="2820"/>
        <end position="2968"/>
    </location>
</feature>
<dbReference type="InterPro" id="IPR049552">
    <property type="entry name" value="PKS_DH_N"/>
</dbReference>
<feature type="active site" description="Proton acceptor; for dehydratase activity" evidence="7">
    <location>
        <position position="2712"/>
    </location>
</feature>
<keyword evidence="3" id="KW-0596">Phosphopantetheine</keyword>
<feature type="domain" description="PKS/mFAS DH" evidence="10">
    <location>
        <begin position="2680"/>
        <end position="2968"/>
    </location>
</feature>
<evidence type="ECO:0000256" key="6">
    <source>
        <dbReference type="ARBA" id="ARBA00054155"/>
    </source>
</evidence>
<dbReference type="InterPro" id="IPR036736">
    <property type="entry name" value="ACP-like_sf"/>
</dbReference>
<feature type="active site" description="Proton donor; for dehydratase activity" evidence="7">
    <location>
        <position position="189"/>
    </location>
</feature>
<dbReference type="InterPro" id="IPR042104">
    <property type="entry name" value="PKS_dehydratase_sf"/>
</dbReference>
<evidence type="ECO:0000256" key="5">
    <source>
        <dbReference type="ARBA" id="ARBA00022679"/>
    </source>
</evidence>
<dbReference type="Pfam" id="PF00550">
    <property type="entry name" value="PP-binding"/>
    <property type="match status" value="3"/>
</dbReference>
<reference evidence="11 12" key="1">
    <citation type="submission" date="2017-03" db="EMBL/GenBank/DDBJ databases">
        <authorList>
            <person name="Afonso C.L."/>
            <person name="Miller P.J."/>
            <person name="Scott M.A."/>
            <person name="Spackman E."/>
            <person name="Goraichik I."/>
            <person name="Dimitrov K.M."/>
            <person name="Suarez D.L."/>
            <person name="Swayne D.E."/>
        </authorList>
    </citation>
    <scope>NUCLEOTIDE SEQUENCE [LARGE SCALE GENOMIC DNA]</scope>
    <source>
        <strain evidence="11">SB41UT1</strain>
    </source>
</reference>
<proteinExistence type="inferred from homology"/>
<dbReference type="OrthoDB" id="9766402at2"/>
<dbReference type="InterPro" id="IPR009081">
    <property type="entry name" value="PP-bd_ACP"/>
</dbReference>
<dbReference type="Gene3D" id="3.30.70.3290">
    <property type="match status" value="2"/>
</dbReference>
<dbReference type="InterPro" id="IPR016039">
    <property type="entry name" value="Thiolase-like"/>
</dbReference>
<keyword evidence="4" id="KW-0597">Phosphoprotein</keyword>
<evidence type="ECO:0000259" key="8">
    <source>
        <dbReference type="PROSITE" id="PS50075"/>
    </source>
</evidence>
<dbReference type="InterPro" id="IPR014030">
    <property type="entry name" value="Ketoacyl_synth_N"/>
</dbReference>
<keyword evidence="5 11" id="KW-0808">Transferase</keyword>
<dbReference type="InterPro" id="IPR006162">
    <property type="entry name" value="Ppantetheine_attach_site"/>
</dbReference>
<evidence type="ECO:0000256" key="4">
    <source>
        <dbReference type="ARBA" id="ARBA00022553"/>
    </source>
</evidence>
<dbReference type="Gene3D" id="1.10.1200.10">
    <property type="entry name" value="ACP-like"/>
    <property type="match status" value="3"/>
</dbReference>
<organism evidence="11 12">
    <name type="scientific">Parendozoicomonas haliclonae</name>
    <dbReference type="NCBI Taxonomy" id="1960125"/>
    <lineage>
        <taxon>Bacteria</taxon>
        <taxon>Pseudomonadati</taxon>
        <taxon>Pseudomonadota</taxon>
        <taxon>Gammaproteobacteria</taxon>
        <taxon>Oceanospirillales</taxon>
        <taxon>Endozoicomonadaceae</taxon>
        <taxon>Parendozoicomonas</taxon>
    </lineage>
</organism>
<dbReference type="Gene3D" id="3.40.47.10">
    <property type="match status" value="3"/>
</dbReference>
<feature type="domain" description="Ketosynthase family 3 (KS3)" evidence="9">
    <location>
        <begin position="2066"/>
        <end position="2493"/>
    </location>
</feature>
<dbReference type="GO" id="GO:0004315">
    <property type="term" value="F:3-oxoacyl-[acyl-carrier-protein] synthase activity"/>
    <property type="evidence" value="ECO:0007669"/>
    <property type="project" value="InterPro"/>
</dbReference>
<feature type="region of interest" description="C-terminal hotdog fold" evidence="7">
    <location>
        <begin position="130"/>
        <end position="275"/>
    </location>
</feature>
<dbReference type="SMART" id="SM00822">
    <property type="entry name" value="PKS_KR"/>
    <property type="match status" value="3"/>
</dbReference>
<dbReference type="InterPro" id="IPR036291">
    <property type="entry name" value="NAD(P)-bd_dom_sf"/>
</dbReference>
<dbReference type="EC" id="2.3.1.-" evidence="11"/>
<dbReference type="GO" id="GO:0004312">
    <property type="term" value="F:fatty acid synthase activity"/>
    <property type="evidence" value="ECO:0007669"/>
    <property type="project" value="TreeGrafter"/>
</dbReference>
<dbReference type="PROSITE" id="PS52004">
    <property type="entry name" value="KS3_2"/>
    <property type="match status" value="3"/>
</dbReference>
<keyword evidence="12" id="KW-1185">Reference proteome</keyword>
<dbReference type="PROSITE" id="PS00606">
    <property type="entry name" value="KS3_1"/>
    <property type="match status" value="3"/>
</dbReference>
<comment type="pathway">
    <text evidence="1">Lipid metabolism; fatty acid biosynthesis.</text>
</comment>
<comment type="function">
    <text evidence="6">Involved in production of the polyketide antibiotic thailandamide.</text>
</comment>
<dbReference type="SUPFAM" id="SSF51735">
    <property type="entry name" value="NAD(P)-binding Rossmann-fold domains"/>
    <property type="match status" value="5"/>
</dbReference>
<keyword evidence="11" id="KW-0012">Acyltransferase</keyword>
<sequence>MPREKPITSTLDLSESQYSYIREHRVLKVPVVPATVWLSSLSALGAMFWQTLGLRLSAIDLLKLQALYSDNTFTLSLSDCTENELAKECSVKADKQGDILARLRMQPLSKGNSSSDSRLFPFLSGIPDQAETLQSSTVYERLRQLSIQWGTNWEWLQQCYLYNEAVVCRIAAPSSEDYQQAPLHPVLLDNAFASGLLINNTHDSKSPLLPVHIESIVIYQPAQGPVWSEFRLRSSDSSAPGEPVVADITLWDLQGECLAEISGFTSRHIPHSQLYTLFSRPVFRVVDAVLAIEEDTSPATCCDVQFSPLAESDELFCQQIAEQAKADGDSPVIQPVQLESGQEGTTDHIQLIITQLPESDDPDICHVVLQRVGDWLKRLIISDKANRSAEAPLFLYLGMSHAPLDLPLVVAVLSLVRVFNREHPRCCVKVLVGDISVEWPVIRHSLINWEQELGSEHMLWLDKKQLRIPDCQKIPEVMSDRPDNDVQTPLLPENSSVLVTGGTGGIARSLIPWLAHTTGARHITLLSRHPIDEDQLTQLVEACGKGCQITHLCCDISDHSSLKAVLDNLPSEWPLKAVFHTAGINEDKTFAELDDASLARVFSGKAIGAWHLHQLTQDKNLQWFMLFSSLASVFGADGQASYAAANGFLDGLARLREKDGLPVHTINWGPWADEGMAASTGAVMRQRMRDRGLEEMPAGIGLMQLETILAQPSGCYLAAAFTSVSGSEGLSRLEKHLVEYLSDDRQVDVGTSQAPEKQPALDHTTSASVLMELVRGAVIDALKIPDASQLENHRSFQRYGLDSLLALDIRNRLQKSIPGALPSTLLFEYPTINTLVGYLQERLQEQLAGVKPAPAEQRPAPQRLSEVSHPKNFDEPVAVIGMGFRFPGDVNDEQSFWELLSEGRDAIREVPPERWDIDAFYDPDPSAIGKMRTRCGGFLKDIDQFDAGLFDIPAEEAEAMDPQHRLLLETSWEAFENAGYTLAKLAGSRTGVIVGLMFNEYLHRYGNHYEAIDGFFGSGNADSVASGRLSYFYGLEGPSLTIDTACSSSLVAIDLALKQLHSGQSDMVLAGGVSLNLSPASFIEFSRLDGLAPDGRCKTFSDQADGVSWSEGCGLVLLKRLSDALRDGDPIDGVIRASAVNQDGHSQGLTAPNTRAQRKVIETCLESAGLTIDDIDYIEAHGTGTPMGDPIELQALGQVCTRRTADRPLMIGSVKSNFGHTQAAAGLAGLIKTLLAIKHKTLPSSLHCDQKTSAFDWQAQPLRVVTTPTFWPEIGNRPARAGISSFSISGTNAHILVEEPPLPEPVKEADNGHGLPLVLSAHTQAALDLALVHLQQFVRQNPAISLMAIARTLALAKTPLPVRRAWLVQSRDGLLNLNNENSLPAQDFPEPIRPLVERYLQGESVDWQPVFQAHTPCVRLPTISFQRQRYWKVFADEPADSQPAKQTSSNDHYTLEWEPLEPEWPSVREGIPQNWQVFGDAESLQSPLFRNLERLAKNRDVTLVINPDEDSGRSPDCILVVSLTGNIDNPLEASPQWPDLAGVIKPLQHCVQEQLGAGRKELPVWLLTVQACQVHKGESVIPDNSRFRGVHLALQAEYPEISSRWLDIPADTDDELWQQALDCLCTPLSSQRLFECQALRPGPAGLVQWWQQVLCPVERTPLSIDLPETILITGGLGALGLAVAEYLGKRLAEQQKQGCLILVSRRAGPDEVAQQRLDAIGQAGCDVHYYQADVADQEQLSGLFLQLGQQGQLPDLIIHCAGVLDDGLLTNLTDQQWQTVLRPKIDGAWNLHCLTREWPETRLVMFSSISSVFGNIGQANYMTGNCYLDALAQYRTSHGLPTLSLAWGGWEGEGMSARIGSIESQESSVVTLLNPKRALHTMEKALATLEQNVTPSPVHVIAAINWSGMAQRFTGKPVPPFLHHMLSQQNLVSEQPLPEAVKPAKQTAYTAQLLSMEEAARREHLLDWLYLQVLDLLGVAPDSHEALARDSLTGLFEMGLDSLKAVAFGQRMEKQLGLELPATLAVTVPNLQALADRILAELVKVVGSESVPEAAALPKMAVNDSEQPIAIIGVGCRLPGGVHDLSSLWEMLEQGSDTTCDIPEDRFDINPLFDTDPNATGKSYTRRGAFIEEPGRFDAGFFGIPPREAESMDPQHRLLLESAWTALENAGLNPEQLHDSETGLYVGIGPSEYEQLQDRGLDNLNALDVTGTHTSFAAGRLSYWLGLQGPSLAVDTACSSSLVAIHLAIQALRNGECDLALAGGVQLLLSPAGFVALSRTRAIAPDGRCKTFSDQADGYGRGEGCGMVALRRLDEAQRRGEPVLAVIRGSAVNHDGSSSGMTVPNGLAQQKVLRQALDNAGVPADSVDFVETHGTGTPLGDPIEVDALQAVYGQAPGRIQPLRIGSIKANIGHLESAAGVAGLLKLVAILNRRALPPHPLDGPLNTRINWSDISVVVNSELRPLLNNDSRQSLRCGLSSFGISGTNVHLIMEQAPPASTAANDEEQPVLVLLSGKNKAALQRRIQQLAAQLRQADSVTDSLQGLAYTLAVGRAHYPWRAAIICSSVEQLQAGLEALSEGRAGEGCFLSEAVNVNGTPSTQPLPEQPLATESLPLMAEYFCQGRALDWAEIYRALGIQARLVNLPGYPFQGEHFWIQSDRLRSHFSSSQPNDEVIPATGRYPFSGQRIPLSQSGDSLYQLTISESETPFLYHHKVYGEVALAGAVHISFMLAAASDMLATDQLLLTSISFTEPMLPASRDTLYCRLTPVGVGDSRMHCRVYSEHQGGLREHAQGYVEPLFTQVSSQTESGVLMPTLENAPNFSVVEWLRCLDQYFGIHFDPLWCWGQGLQATGSRVLNRIQGPDAAAGIAPLHPVLLDNAIASGAILMAEQEDAASRYIPLSIERLTLYGAAPVRALSDYQLLSDNDTVKGDSDLSTRRANFSLRDKQGHCVVEVEGFACKQTDRDTLLRQHSEAEAKASGAGPALWTVGWQPAGEHSLSENSPSRDNNAIQIVVLDKSDTRNALADCTDEVDANESVTVVFWPGQESTEERDFVPEELEQLTQKALVWLKVLADEQTTARHVWIFPVQNNSSSCYPVSAPVLAMARSAQREHPQLPLTCLLLSATVEARQHLLSQVHWLTGQTLPRECLITIEGDIARVAVPELRVKPESANSTPVSLEGETLLVTGAFGSLAQHILPELMEWLRPSCVVLLGRHPPNVEAKTVIAGVESRGATVICKQCDISDEQAISAQIAAIPVEYPLTAIFHLAGELQDALLTDTQPEQLEKALSGKANGAWWLHIASLSGPKPLKYFVLFSSAAAVLGSPGQTAYSAANGFLDAIGVYRRQQGLACQVIHWGPWQSTGMAGGLSQQDLQRLHSMGITPLASEQALVLLKQVLAADDRDPVIAMDYQPQTLRQSSMLQRPIVDNKQPVSGTTGDAVHLLSLPDDEFLASLTTMVKKALMPLLALPDDQSFIDVHQPLQSLGLDSLLAVELRNTLMTQLSSVLDGGLPATLAFDYPTLHKLVAHLADRMSSRRARMHTEAKTKSVQSQATRNALRPKESGKIAVIGLGCRYPSGIQNPEGLWAFLQQDESVAREVPPSRWDINAYYDPVPGTPGKTMTRNGGFIDQVDLFDADFFGLTDHEADLMDPQQRILLETSWEAFERAGYPLTRLRGSRTGVFMGLMSSDYGLLLRQGAETLDGSIASGNSPSLISGRLSYFFDLQGPSLTVDTACSSSLVALELACQKLRAGQCDLALAGGVSLNLSPVMYVEFSSLEGMAPDGRCKPFSASADGVGWGEGCGVAVLKRLDDAIEDGDTILSVIAGCSSNHDGRSQGVTAPNGPAQVQVIRAALDDANLNPEAIDLIEAHGTGTRLGDPIEARALEQVFRNGPDHRLFLSAVKHNLGHTQAAAGISGLIKVTLCLNHEQIPGSSSFSQLSGEVDWEHSPLIPAADSQVWSSSPLRKRRAGISSFGISGTNAHIVVEEAP</sequence>
<dbReference type="SMART" id="SM00823">
    <property type="entry name" value="PKS_PP"/>
    <property type="match status" value="3"/>
</dbReference>
<dbReference type="InterPro" id="IPR049900">
    <property type="entry name" value="PKS_mFAS_DH"/>
</dbReference>
<feature type="domain" description="Ketosynthase family 3 (KS3)" evidence="9">
    <location>
        <begin position="874"/>
        <end position="1299"/>
    </location>
</feature>
<dbReference type="PROSITE" id="PS50075">
    <property type="entry name" value="CARRIER"/>
    <property type="match status" value="3"/>
</dbReference>
<dbReference type="InterPro" id="IPR032821">
    <property type="entry name" value="PKS_assoc"/>
</dbReference>
<feature type="domain" description="Carrier" evidence="8">
    <location>
        <begin position="3452"/>
        <end position="3532"/>
    </location>
</feature>
<dbReference type="InterPro" id="IPR049551">
    <property type="entry name" value="PKS_DH_C"/>
</dbReference>
<dbReference type="RefSeq" id="WP_106408272.1">
    <property type="nucleotide sequence ID" value="NZ_FWPT01000002.1"/>
</dbReference>
<evidence type="ECO:0000256" key="3">
    <source>
        <dbReference type="ARBA" id="ARBA00022450"/>
    </source>
</evidence>
<dbReference type="PANTHER" id="PTHR43775">
    <property type="entry name" value="FATTY ACID SYNTHASE"/>
    <property type="match status" value="1"/>
</dbReference>
<evidence type="ECO:0000256" key="2">
    <source>
        <dbReference type="ARBA" id="ARBA00006484"/>
    </source>
</evidence>
<feature type="domain" description="Ketosynthase family 3 (KS3)" evidence="9">
    <location>
        <begin position="3562"/>
        <end position="3986"/>
    </location>
</feature>
<evidence type="ECO:0000313" key="11">
    <source>
        <dbReference type="EMBL" id="SMA38449.1"/>
    </source>
</evidence>
<dbReference type="InterPro" id="IPR014031">
    <property type="entry name" value="Ketoacyl_synth_C"/>
</dbReference>
<accession>A0A1X7AFQ7</accession>
<dbReference type="InterPro" id="IPR020841">
    <property type="entry name" value="PKS_Beta-ketoAc_synthase_dom"/>
</dbReference>
<dbReference type="CDD" id="cd05274">
    <property type="entry name" value="KR_FAS_SDR_x"/>
    <property type="match status" value="2"/>
</dbReference>
<dbReference type="Gene3D" id="3.10.129.110">
    <property type="entry name" value="Polyketide synthase dehydratase"/>
    <property type="match status" value="2"/>
</dbReference>
<dbReference type="CDD" id="cd00833">
    <property type="entry name" value="PKS"/>
    <property type="match status" value="3"/>
</dbReference>
<evidence type="ECO:0000259" key="10">
    <source>
        <dbReference type="PROSITE" id="PS52019"/>
    </source>
</evidence>
<name>A0A1X7AFQ7_9GAMM</name>
<feature type="active site" description="Proton acceptor; for dehydratase activity" evidence="7">
    <location>
        <position position="24"/>
    </location>
</feature>
<evidence type="ECO:0000259" key="9">
    <source>
        <dbReference type="PROSITE" id="PS52004"/>
    </source>
</evidence>
<evidence type="ECO:0000256" key="1">
    <source>
        <dbReference type="ARBA" id="ARBA00005194"/>
    </source>
</evidence>
<dbReference type="Pfam" id="PF02801">
    <property type="entry name" value="Ketoacyl-synt_C"/>
    <property type="match status" value="3"/>
</dbReference>
<protein>
    <submittedName>
        <fullName evidence="11">Polyketide synthase PksN</fullName>
        <ecNumber evidence="11">2.3.1.-</ecNumber>
    </submittedName>
</protein>
<feature type="region of interest" description="N-terminal hotdog fold" evidence="7">
    <location>
        <begin position="2680"/>
        <end position="2802"/>
    </location>
</feature>
<dbReference type="PROSITE" id="PS52019">
    <property type="entry name" value="PKS_MFAS_DH"/>
    <property type="match status" value="2"/>
</dbReference>
<dbReference type="InterPro" id="IPR013968">
    <property type="entry name" value="PKS_KR"/>
</dbReference>
<feature type="active site" description="Proton donor; for dehydratase activity" evidence="7">
    <location>
        <position position="2877"/>
    </location>
</feature>
<dbReference type="Proteomes" id="UP000196573">
    <property type="component" value="Unassembled WGS sequence"/>
</dbReference>
<dbReference type="SUPFAM" id="SSF53901">
    <property type="entry name" value="Thiolase-like"/>
    <property type="match status" value="3"/>
</dbReference>
<dbReference type="EMBL" id="FWPT01000002">
    <property type="protein sequence ID" value="SMA38449.1"/>
    <property type="molecule type" value="Genomic_DNA"/>
</dbReference>
<dbReference type="SMART" id="SM01294">
    <property type="entry name" value="PKS_PP_betabranch"/>
    <property type="match status" value="1"/>
</dbReference>
<dbReference type="InterPro" id="IPR050091">
    <property type="entry name" value="PKS_NRPS_Biosynth_Enz"/>
</dbReference>
<dbReference type="FunFam" id="3.40.47.10:FF:000019">
    <property type="entry name" value="Polyketide synthase type I"/>
    <property type="match status" value="3"/>
</dbReference>
<dbReference type="InterPro" id="IPR018201">
    <property type="entry name" value="Ketoacyl_synth_AS"/>
</dbReference>
<evidence type="ECO:0000256" key="7">
    <source>
        <dbReference type="PROSITE-ProRule" id="PRU01363"/>
    </source>
</evidence>
<feature type="domain" description="PKS/mFAS DH" evidence="10">
    <location>
        <begin position="1"/>
        <end position="275"/>
    </location>
</feature>
<dbReference type="Pfam" id="PF14765">
    <property type="entry name" value="PS-DH"/>
    <property type="match status" value="2"/>
</dbReference>
<feature type="domain" description="Carrier" evidence="8">
    <location>
        <begin position="1963"/>
        <end position="2042"/>
    </location>
</feature>
<dbReference type="InterPro" id="IPR020807">
    <property type="entry name" value="PKS_DH"/>
</dbReference>
<dbReference type="UniPathway" id="UPA00094"/>
<dbReference type="SMART" id="SM00826">
    <property type="entry name" value="PKS_DH"/>
    <property type="match status" value="1"/>
</dbReference>
<dbReference type="Pfam" id="PF16197">
    <property type="entry name" value="KAsynt_C_assoc"/>
    <property type="match status" value="2"/>
</dbReference>
<dbReference type="Pfam" id="PF21089">
    <property type="entry name" value="PKS_DH_N"/>
    <property type="match status" value="1"/>
</dbReference>
<dbReference type="Pfam" id="PF08659">
    <property type="entry name" value="KR"/>
    <property type="match status" value="3"/>
</dbReference>
<dbReference type="SUPFAM" id="SSF47336">
    <property type="entry name" value="ACP-like"/>
    <property type="match status" value="3"/>
</dbReference>
<dbReference type="PANTHER" id="PTHR43775:SF51">
    <property type="entry name" value="INACTIVE PHENOLPHTHIOCEROL SYNTHESIS POLYKETIDE SYNTHASE TYPE I PKS1-RELATED"/>
    <property type="match status" value="1"/>
</dbReference>
<dbReference type="GO" id="GO:0031177">
    <property type="term" value="F:phosphopantetheine binding"/>
    <property type="evidence" value="ECO:0007669"/>
    <property type="project" value="InterPro"/>
</dbReference>
<feature type="domain" description="Carrier" evidence="8">
    <location>
        <begin position="768"/>
        <end position="843"/>
    </location>
</feature>
<dbReference type="GO" id="GO:0006633">
    <property type="term" value="P:fatty acid biosynthetic process"/>
    <property type="evidence" value="ECO:0007669"/>
    <property type="project" value="UniProtKB-UniPathway"/>
</dbReference>
<gene>
    <name evidence="11" type="primary">pksN</name>
    <name evidence="11" type="ORF">EHSB41UT_00869</name>
</gene>
<dbReference type="Pfam" id="PF00109">
    <property type="entry name" value="ketoacyl-synt"/>
    <property type="match status" value="3"/>
</dbReference>
<feature type="region of interest" description="N-terminal hotdog fold" evidence="7">
    <location>
        <begin position="1"/>
        <end position="112"/>
    </location>
</feature>
<dbReference type="InterPro" id="IPR020806">
    <property type="entry name" value="PKS_PP-bd"/>
</dbReference>
<evidence type="ECO:0000313" key="12">
    <source>
        <dbReference type="Proteomes" id="UP000196573"/>
    </source>
</evidence>
<dbReference type="InterPro" id="IPR057326">
    <property type="entry name" value="KR_dom"/>
</dbReference>
<dbReference type="Gene3D" id="3.40.50.720">
    <property type="entry name" value="NAD(P)-binding Rossmann-like Domain"/>
    <property type="match status" value="3"/>
</dbReference>
<dbReference type="PROSITE" id="PS00012">
    <property type="entry name" value="PHOSPHOPANTETHEINE"/>
    <property type="match status" value="2"/>
</dbReference>
<comment type="similarity">
    <text evidence="2">Belongs to the short-chain dehydrogenases/reductases (SDR) family.</text>
</comment>
<dbReference type="SMART" id="SM00825">
    <property type="entry name" value="PKS_KS"/>
    <property type="match status" value="3"/>
</dbReference>